<keyword evidence="9" id="KW-0539">Nucleus</keyword>
<dbReference type="InterPro" id="IPR005824">
    <property type="entry name" value="KOW"/>
</dbReference>
<reference evidence="14" key="1">
    <citation type="submission" date="2020-07" db="EMBL/GenBank/DDBJ databases">
        <authorList>
            <person name="Lin J."/>
        </authorList>
    </citation>
    <scope>NUCLEOTIDE SEQUENCE</scope>
</reference>
<dbReference type="GO" id="GO:0032044">
    <property type="term" value="C:DSIF complex"/>
    <property type="evidence" value="ECO:0007669"/>
    <property type="project" value="TreeGrafter"/>
</dbReference>
<feature type="domain" description="KOW" evidence="13">
    <location>
        <begin position="499"/>
        <end position="526"/>
    </location>
</feature>
<dbReference type="GO" id="GO:0006357">
    <property type="term" value="P:regulation of transcription by RNA polymerase II"/>
    <property type="evidence" value="ECO:0007669"/>
    <property type="project" value="InterPro"/>
</dbReference>
<dbReference type="FunFam" id="3.30.70.940:FF:000007">
    <property type="entry name" value="Transcription elongation factor SPT5"/>
    <property type="match status" value="1"/>
</dbReference>
<feature type="domain" description="KOW" evidence="13">
    <location>
        <begin position="607"/>
        <end position="634"/>
    </location>
</feature>
<comment type="subcellular location">
    <subcellularLocation>
        <location evidence="1">Nucleus</location>
    </subcellularLocation>
</comment>
<dbReference type="FunFam" id="2.30.30.30:FF:000024">
    <property type="entry name" value="Transcription elongation factor SPT5"/>
    <property type="match status" value="1"/>
</dbReference>
<dbReference type="InterPro" id="IPR057934">
    <property type="entry name" value="KOW_Spt5_7"/>
</dbReference>
<evidence type="ECO:0000256" key="8">
    <source>
        <dbReference type="ARBA" id="ARBA00023163"/>
    </source>
</evidence>
<dbReference type="FunFam" id="2.30.30.30:FF:000043">
    <property type="entry name" value="Transcription elongation factor SPT5"/>
    <property type="match status" value="1"/>
</dbReference>
<feature type="domain" description="KOW" evidence="13">
    <location>
        <begin position="171"/>
        <end position="198"/>
    </location>
</feature>
<dbReference type="Pfam" id="PF23284">
    <property type="entry name" value="KOW2_Spt5"/>
    <property type="match status" value="1"/>
</dbReference>
<dbReference type="SUPFAM" id="SSF50104">
    <property type="entry name" value="Translation proteins SH3-like domain"/>
    <property type="match status" value="2"/>
</dbReference>
<dbReference type="InterPro" id="IPR014722">
    <property type="entry name" value="Rib_uL2_dom2"/>
</dbReference>
<evidence type="ECO:0000256" key="10">
    <source>
        <dbReference type="ARBA" id="ARBA00056652"/>
    </source>
</evidence>
<dbReference type="InterPro" id="IPR041977">
    <property type="entry name" value="KOW_Spt5_4"/>
</dbReference>
<dbReference type="PANTHER" id="PTHR11125">
    <property type="entry name" value="SUPPRESSOR OF TY 5"/>
    <property type="match status" value="1"/>
</dbReference>
<dbReference type="InterPro" id="IPR041976">
    <property type="entry name" value="KOW_Spt5_3"/>
</dbReference>
<evidence type="ECO:0000256" key="3">
    <source>
        <dbReference type="ARBA" id="ARBA00022491"/>
    </source>
</evidence>
<dbReference type="InterPro" id="IPR041973">
    <property type="entry name" value="KOW_Spt5_1"/>
</dbReference>
<dbReference type="GO" id="GO:0006412">
    <property type="term" value="P:translation"/>
    <property type="evidence" value="ECO:0007669"/>
    <property type="project" value="InterPro"/>
</dbReference>
<keyword evidence="3" id="KW-0678">Repressor</keyword>
<evidence type="ECO:0000313" key="14">
    <source>
        <dbReference type="EMBL" id="CAD1827136.1"/>
    </source>
</evidence>
<protein>
    <recommendedName>
        <fullName evidence="15">Transcription elongation factor SPT5</fullName>
    </recommendedName>
</protein>
<evidence type="ECO:0000256" key="4">
    <source>
        <dbReference type="ARBA" id="ARBA00022553"/>
    </source>
</evidence>
<organism evidence="14">
    <name type="scientific">Ananas comosus var. bracteatus</name>
    <name type="common">red pineapple</name>
    <dbReference type="NCBI Taxonomy" id="296719"/>
    <lineage>
        <taxon>Eukaryota</taxon>
        <taxon>Viridiplantae</taxon>
        <taxon>Streptophyta</taxon>
        <taxon>Embryophyta</taxon>
        <taxon>Tracheophyta</taxon>
        <taxon>Spermatophyta</taxon>
        <taxon>Magnoliopsida</taxon>
        <taxon>Liliopsida</taxon>
        <taxon>Poales</taxon>
        <taxon>Bromeliaceae</taxon>
        <taxon>Bromelioideae</taxon>
        <taxon>Ananas</taxon>
    </lineage>
</organism>
<dbReference type="Pfam" id="PF03439">
    <property type="entry name" value="Spt5-NGN"/>
    <property type="match status" value="1"/>
</dbReference>
<dbReference type="InterPro" id="IPR036735">
    <property type="entry name" value="NGN_dom_sf"/>
</dbReference>
<dbReference type="CDD" id="cd06081">
    <property type="entry name" value="KOW_Spt5_1"/>
    <property type="match status" value="1"/>
</dbReference>
<feature type="compositionally biased region" description="Polar residues" evidence="11">
    <location>
        <begin position="755"/>
        <end position="776"/>
    </location>
</feature>
<dbReference type="InterPro" id="IPR005100">
    <property type="entry name" value="NGN-domain"/>
</dbReference>
<dbReference type="Pfam" id="PF23042">
    <property type="entry name" value="KOW1_SPT5"/>
    <property type="match status" value="1"/>
</dbReference>
<proteinExistence type="inferred from homology"/>
<feature type="compositionally biased region" description="Pro residues" evidence="11">
    <location>
        <begin position="735"/>
        <end position="744"/>
    </location>
</feature>
<dbReference type="Pfam" id="PF11942">
    <property type="entry name" value="Spt5_N"/>
    <property type="match status" value="1"/>
</dbReference>
<dbReference type="PROSITE" id="PS01108">
    <property type="entry name" value="RIBOSOMAL_L24"/>
    <property type="match status" value="1"/>
</dbReference>
<dbReference type="InterPro" id="IPR039659">
    <property type="entry name" value="SPT5"/>
</dbReference>
<evidence type="ECO:0000256" key="1">
    <source>
        <dbReference type="ARBA" id="ARBA00004123"/>
    </source>
</evidence>
<dbReference type="Pfam" id="PF23291">
    <property type="entry name" value="KOW4_SPT5"/>
    <property type="match status" value="1"/>
</dbReference>
<keyword evidence="5" id="KW-0677">Repeat</keyword>
<dbReference type="Pfam" id="PF23038">
    <property type="entry name" value="KOW6_SPT51-2"/>
    <property type="match status" value="1"/>
</dbReference>
<evidence type="ECO:0000256" key="5">
    <source>
        <dbReference type="ARBA" id="ARBA00022737"/>
    </source>
</evidence>
<dbReference type="SMART" id="SM00739">
    <property type="entry name" value="KOW"/>
    <property type="match status" value="6"/>
</dbReference>
<dbReference type="CDD" id="cd06084">
    <property type="entry name" value="KOW_Spt5_4"/>
    <property type="match status" value="1"/>
</dbReference>
<dbReference type="InterPro" id="IPR041978">
    <property type="entry name" value="KOW_Spt5_5"/>
</dbReference>
<feature type="domain" description="NusG-like N-terminal" evidence="12">
    <location>
        <begin position="80"/>
        <end position="166"/>
    </location>
</feature>
<dbReference type="InterPro" id="IPR005825">
    <property type="entry name" value="Ribosomal_uL24_CS"/>
</dbReference>
<dbReference type="InterPro" id="IPR041975">
    <property type="entry name" value="KOW_Spt5_2"/>
</dbReference>
<evidence type="ECO:0000256" key="11">
    <source>
        <dbReference type="SAM" id="MobiDB-lite"/>
    </source>
</evidence>
<dbReference type="GO" id="GO:0032784">
    <property type="term" value="P:regulation of DNA-templated transcription elongation"/>
    <property type="evidence" value="ECO:0007669"/>
    <property type="project" value="InterPro"/>
</dbReference>
<dbReference type="PIRSF" id="PIRSF036945">
    <property type="entry name" value="Spt5"/>
    <property type="match status" value="1"/>
</dbReference>
<accession>A0A6V7P8Z4</accession>
<dbReference type="Gene3D" id="3.30.70.940">
    <property type="entry name" value="NusG, N-terminal domain"/>
    <property type="match status" value="1"/>
</dbReference>
<dbReference type="FunFam" id="2.30.30.30:FF:000027">
    <property type="entry name" value="Transcription elongation factor SPT5"/>
    <property type="match status" value="1"/>
</dbReference>
<dbReference type="Pfam" id="PF23037">
    <property type="entry name" value="KOWx_SPT5"/>
    <property type="match status" value="1"/>
</dbReference>
<feature type="domain" description="KOW" evidence="13">
    <location>
        <begin position="323"/>
        <end position="350"/>
    </location>
</feature>
<dbReference type="InterPro" id="IPR006645">
    <property type="entry name" value="NGN-like_dom"/>
</dbReference>
<dbReference type="FunFam" id="2.30.30.30:FF:000028">
    <property type="entry name" value="Transcription elongation factor SPT5"/>
    <property type="match status" value="1"/>
</dbReference>
<gene>
    <name evidence="14" type="ORF">CB5_LOCUS10347</name>
</gene>
<dbReference type="EMBL" id="LR862146">
    <property type="protein sequence ID" value="CAD1827136.1"/>
    <property type="molecule type" value="Genomic_DNA"/>
</dbReference>
<keyword evidence="7" id="KW-0010">Activator</keyword>
<evidence type="ECO:0000256" key="2">
    <source>
        <dbReference type="ARBA" id="ARBA00006956"/>
    </source>
</evidence>
<dbReference type="InterPro" id="IPR017071">
    <property type="entry name" value="TF_Spt5_eukaryote"/>
</dbReference>
<dbReference type="InterPro" id="IPR039385">
    <property type="entry name" value="NGN_Euk"/>
</dbReference>
<name>A0A6V7P8Z4_ANACO</name>
<dbReference type="GO" id="GO:0005840">
    <property type="term" value="C:ribosome"/>
    <property type="evidence" value="ECO:0007669"/>
    <property type="project" value="InterPro"/>
</dbReference>
<feature type="region of interest" description="Disordered" evidence="11">
    <location>
        <begin position="656"/>
        <end position="815"/>
    </location>
</feature>
<comment type="similarity">
    <text evidence="2">Belongs to the SPT5 family.</text>
</comment>
<dbReference type="AlphaFoldDB" id="A0A6V7P8Z4"/>
<evidence type="ECO:0000259" key="13">
    <source>
        <dbReference type="SMART" id="SM00739"/>
    </source>
</evidence>
<dbReference type="GO" id="GO:0003735">
    <property type="term" value="F:structural constituent of ribosome"/>
    <property type="evidence" value="ECO:0007669"/>
    <property type="project" value="InterPro"/>
</dbReference>
<dbReference type="CDD" id="cd06082">
    <property type="entry name" value="KOW_Spt5_2"/>
    <property type="match status" value="1"/>
</dbReference>
<dbReference type="Gene3D" id="2.30.30.30">
    <property type="match status" value="4"/>
</dbReference>
<dbReference type="PANTHER" id="PTHR11125:SF7">
    <property type="entry name" value="TRANSCRIPTION ELONGATION FACTOR SPT5"/>
    <property type="match status" value="1"/>
</dbReference>
<dbReference type="GO" id="GO:0003729">
    <property type="term" value="F:mRNA binding"/>
    <property type="evidence" value="ECO:0007669"/>
    <property type="project" value="TreeGrafter"/>
</dbReference>
<keyword evidence="8" id="KW-0804">Transcription</keyword>
<dbReference type="InterPro" id="IPR022581">
    <property type="entry name" value="Spt5_N"/>
</dbReference>
<evidence type="ECO:0000256" key="7">
    <source>
        <dbReference type="ARBA" id="ARBA00023159"/>
    </source>
</evidence>
<dbReference type="GO" id="GO:0006368">
    <property type="term" value="P:transcription elongation by RNA polymerase II"/>
    <property type="evidence" value="ECO:0007669"/>
    <property type="project" value="TreeGrafter"/>
</dbReference>
<dbReference type="CDD" id="cd06083">
    <property type="entry name" value="KOW_Spt5_3"/>
    <property type="match status" value="1"/>
</dbReference>
<evidence type="ECO:0000256" key="9">
    <source>
        <dbReference type="ARBA" id="ARBA00023242"/>
    </source>
</evidence>
<keyword evidence="4" id="KW-0597">Phosphoprotein</keyword>
<dbReference type="SMART" id="SM00738">
    <property type="entry name" value="NGN"/>
    <property type="match status" value="1"/>
</dbReference>
<dbReference type="InterPro" id="IPR057936">
    <property type="entry name" value="KOWx_Spt5"/>
</dbReference>
<dbReference type="CDD" id="cd09888">
    <property type="entry name" value="NGN_Euk"/>
    <property type="match status" value="1"/>
</dbReference>
<sequence>MDLSGKRKLADFINDAGADLPDEEEGRRLHRPSILMGEDQEDVDEIERQVYERYAKSSHVEYGDDATEVEQQALLPSVKDPKLWMVKCAIGHERETAICLMQKFIDRADLQIKSAIALDHLKNYIYVEAEKEAHVKEACKGLRNIYSSAKIMLVPIKEMTDVLSVESKSVDLARDTWVRMKIGIYKGDLAKVVDVDNVRQRVTVKLIPRVDLQTLANKLEGRDIGKKKTFVPPPRFFNIDEAREMRIRVERRRDRDSGEYFEMVDGLMFKDGFLYKTVSFKSISSQNIQPTFDELEKFRKPGDDVNGDVASLSTLFANRKKGHFMKGDAVIVVRGDLKNLEGWVEKVEEDTVHIRPKMPDLPKTLAFNEKELCKYFKPGDHVKVVSGVQEGATGMVVKVEGHVLIILSDTTKEHIRVFADHVVESSEITSGVTRIGDYELHDLVMLDNMSFGVIIRVESEAFQVLKGVPDRPEVVLIKLREIKSKIDRRTNAKDRSNNIVSVKDVVRVIEGPCKGKQGPVEHIHKGILFIYDRHHLEHAGFICAKAQSCVVVGGSNRGCRCIRFSIWWFEIFIECFAVPRRLPPRGPPTNFGGRFGGGRFGGGRGHDSLIGRCIKIKSGPFKGYRGRVKEITSGFVRVELDSQMKIVTVKRDEISDTPGAATPFRESRFASGSETPMHPSRTPLHPIQTPMRDPSATPIHDGMRTPLRNRAWAPMSPPRDSWEDGNPATWGSSPPYQPGTPPARPYEAPTPGSGWANTPGGNYNDSPTPRDNSYGNAPSPYLPSTPVGQPMTPTSASYLPGTPGGQPMTPGNVGMDMMSPLIGGEGDGIWYMPDILVNTVRPGEDPHIGVVREVLTDGSCKVALGAAGNGETVIALPTEIEMVQPKKSDRIKILSSSLRGVTGKLIGIDGTDGIVKLDDTYDVKILDMGILAKLAA</sequence>
<dbReference type="InterPro" id="IPR008991">
    <property type="entry name" value="Translation_prot_SH3-like_sf"/>
</dbReference>
<keyword evidence="6" id="KW-0805">Transcription regulation</keyword>
<comment type="function">
    <text evidence="10">May regulate transcription elongation by RNA polymerase II. May enhance transcriptional pausing at sites proximal to the promoter, which may in turn facilitate the assembly of an elongation competent RNA polymerase II complex.</text>
</comment>
<dbReference type="CDD" id="cd06086">
    <property type="entry name" value="KOW_Spt5_6"/>
    <property type="match status" value="1"/>
</dbReference>
<dbReference type="CDD" id="cd06085">
    <property type="entry name" value="KOW_Spt5_5"/>
    <property type="match status" value="1"/>
</dbReference>
<evidence type="ECO:0000259" key="12">
    <source>
        <dbReference type="SMART" id="SM00738"/>
    </source>
</evidence>
<dbReference type="Pfam" id="PF23287">
    <property type="entry name" value="KOW7_SPT5"/>
    <property type="match status" value="1"/>
</dbReference>
<feature type="domain" description="KOW" evidence="13">
    <location>
        <begin position="884"/>
        <end position="911"/>
    </location>
</feature>
<evidence type="ECO:0000256" key="6">
    <source>
        <dbReference type="ARBA" id="ARBA00023015"/>
    </source>
</evidence>
<dbReference type="Pfam" id="PF23290">
    <property type="entry name" value="KOW5_SPT5"/>
    <property type="match status" value="1"/>
</dbReference>
<feature type="domain" description="KOW" evidence="13">
    <location>
        <begin position="375"/>
        <end position="402"/>
    </location>
</feature>
<dbReference type="InterPro" id="IPR057935">
    <property type="entry name" value="KOW_Spt5_6_plant"/>
</dbReference>
<evidence type="ECO:0008006" key="15">
    <source>
        <dbReference type="Google" id="ProtNLM"/>
    </source>
</evidence>